<evidence type="ECO:0000256" key="4">
    <source>
        <dbReference type="ARBA" id="ARBA00022691"/>
    </source>
</evidence>
<dbReference type="Gene3D" id="3.40.1280.10">
    <property type="match status" value="1"/>
</dbReference>
<comment type="caution">
    <text evidence="6">The sequence shown here is derived from an EMBL/GenBank/DDBJ whole genome shotgun (WGS) entry which is preliminary data.</text>
</comment>
<dbReference type="InterPro" id="IPR029028">
    <property type="entry name" value="Alpha/beta_knot_MTases"/>
</dbReference>
<keyword evidence="2 6" id="KW-0489">Methyltransferase</keyword>
<dbReference type="STRING" id="1839936.SBU_000251"/>
<accession>A0A1F2P6X0</accession>
<keyword evidence="7" id="KW-1185">Reference proteome</keyword>
<dbReference type="Proteomes" id="UP000185779">
    <property type="component" value="Unassembled WGS sequence"/>
</dbReference>
<dbReference type="SUPFAM" id="SSF75217">
    <property type="entry name" value="alpha/beta knot"/>
    <property type="match status" value="1"/>
</dbReference>
<evidence type="ECO:0000313" key="7">
    <source>
        <dbReference type="Proteomes" id="UP000185779"/>
    </source>
</evidence>
<feature type="domain" description="tRNA/rRNA methyltransferase SpoU type" evidence="5">
    <location>
        <begin position="4"/>
        <end position="155"/>
    </location>
</feature>
<gene>
    <name evidence="6" type="ORF">SBU_000251</name>
</gene>
<dbReference type="InterPro" id="IPR029026">
    <property type="entry name" value="tRNA_m1G_MTases_N"/>
</dbReference>
<keyword evidence="4" id="KW-0949">S-adenosyl-L-methionine</keyword>
<dbReference type="EMBL" id="LYOR01000001">
    <property type="protein sequence ID" value="OFV66958.1"/>
    <property type="molecule type" value="Genomic_DNA"/>
</dbReference>
<dbReference type="Gene3D" id="1.10.8.590">
    <property type="match status" value="1"/>
</dbReference>
<dbReference type="GO" id="GO:0005829">
    <property type="term" value="C:cytosol"/>
    <property type="evidence" value="ECO:0007669"/>
    <property type="project" value="TreeGrafter"/>
</dbReference>
<evidence type="ECO:0000256" key="2">
    <source>
        <dbReference type="ARBA" id="ARBA00022603"/>
    </source>
</evidence>
<evidence type="ECO:0000313" key="6">
    <source>
        <dbReference type="EMBL" id="OFV66958.1"/>
    </source>
</evidence>
<dbReference type="GO" id="GO:0008173">
    <property type="term" value="F:RNA methyltransferase activity"/>
    <property type="evidence" value="ECO:0007669"/>
    <property type="project" value="InterPro"/>
</dbReference>
<dbReference type="GO" id="GO:0002128">
    <property type="term" value="P:tRNA nucleoside ribose methylation"/>
    <property type="evidence" value="ECO:0007669"/>
    <property type="project" value="TreeGrafter"/>
</dbReference>
<dbReference type="Pfam" id="PF00588">
    <property type="entry name" value="SpoU_methylase"/>
    <property type="match status" value="1"/>
</dbReference>
<evidence type="ECO:0000256" key="1">
    <source>
        <dbReference type="ARBA" id="ARBA00007228"/>
    </source>
</evidence>
<dbReference type="PIRSF" id="PIRSF004808">
    <property type="entry name" value="LasT"/>
    <property type="match status" value="1"/>
</dbReference>
<evidence type="ECO:0000256" key="3">
    <source>
        <dbReference type="ARBA" id="ARBA00022679"/>
    </source>
</evidence>
<dbReference type="PATRIC" id="fig|1839936.3.peg.251"/>
<dbReference type="PANTHER" id="PTHR42786">
    <property type="entry name" value="TRNA/RRNA METHYLTRANSFERASE"/>
    <property type="match status" value="1"/>
</dbReference>
<dbReference type="NCBIfam" id="TIGR00050">
    <property type="entry name" value="rRNA_methyl_1"/>
    <property type="match status" value="1"/>
</dbReference>
<organism evidence="6 7">
    <name type="scientific">Candidatus Syntropharchaeum butanivorans</name>
    <dbReference type="NCBI Taxonomy" id="1839936"/>
    <lineage>
        <taxon>Archaea</taxon>
        <taxon>Methanobacteriati</taxon>
        <taxon>Methanobacteriota</taxon>
        <taxon>Stenosarchaea group</taxon>
        <taxon>Methanomicrobia</taxon>
        <taxon>Methanosarcinales</taxon>
        <taxon>ANME-2 cluster</taxon>
        <taxon>Candidatus Syntropharchaeum</taxon>
    </lineage>
</organism>
<dbReference type="InterPro" id="IPR004384">
    <property type="entry name" value="RNA_MeTrfase_TrmJ/LasT"/>
</dbReference>
<evidence type="ECO:0000259" key="5">
    <source>
        <dbReference type="Pfam" id="PF00588"/>
    </source>
</evidence>
<dbReference type="PANTHER" id="PTHR42786:SF2">
    <property type="entry name" value="TRNA (CYTIDINE_URIDINE-2'-O-)-METHYLTRANSFERASE TRMJ"/>
    <property type="match status" value="1"/>
</dbReference>
<sequence length="237" mass="26412">MVHIRVILLEPIYGGNIGAVARVMMNFGFRDLVLVNPPPIDDEARAFASNAIALLESARICERLEDATLDSNLLVGTTSKAGLTENRHVRMPVFSPKELKRKLEGKKGIVSLIFGRESSGLRVDELSRCDLIAVIPASAEYPVMNLSHAVAIFLYELQDLRPGSYPLAGRLDLDLLYEHIHEFLHKIPYPPHKREKTSLMIRRILGRAELTGREVQTLRGILKKAEIAIEGGERSKG</sequence>
<dbReference type="GO" id="GO:0003723">
    <property type="term" value="F:RNA binding"/>
    <property type="evidence" value="ECO:0007669"/>
    <property type="project" value="InterPro"/>
</dbReference>
<proteinExistence type="inferred from homology"/>
<keyword evidence="3" id="KW-0808">Transferase</keyword>
<dbReference type="CDD" id="cd18093">
    <property type="entry name" value="SpoU-like_TrmJ"/>
    <property type="match status" value="1"/>
</dbReference>
<reference evidence="6" key="1">
    <citation type="submission" date="2016-05" db="EMBL/GenBank/DDBJ databases">
        <title>Microbial consortia oxidize butane by reversing methanogenesis.</title>
        <authorList>
            <person name="Laso-Perez R."/>
            <person name="Richter M."/>
            <person name="Wegener G."/>
            <person name="Musat F."/>
        </authorList>
    </citation>
    <scope>NUCLEOTIDE SEQUENCE [LARGE SCALE GENOMIC DNA]</scope>
    <source>
        <strain evidence="6">BOX1</strain>
    </source>
</reference>
<name>A0A1F2P6X0_9EURY</name>
<protein>
    <submittedName>
        <fullName evidence="6">RNA methyltransferase, TrmH family, group 1</fullName>
    </submittedName>
</protein>
<dbReference type="InterPro" id="IPR001537">
    <property type="entry name" value="SpoU_MeTrfase"/>
</dbReference>
<comment type="similarity">
    <text evidence="1">Belongs to the class IV-like SAM-binding methyltransferase superfamily. RNA methyltransferase TrmH family.</text>
</comment>
<dbReference type="AlphaFoldDB" id="A0A1F2P6X0"/>